<evidence type="ECO:0000256" key="1">
    <source>
        <dbReference type="ARBA" id="ARBA00005532"/>
    </source>
</evidence>
<protein>
    <recommendedName>
        <fullName evidence="2 6">Elongation factor Ts</fullName>
        <shortName evidence="6">EF-Ts</shortName>
    </recommendedName>
</protein>
<dbReference type="NCBIfam" id="TIGR00116">
    <property type="entry name" value="tsf"/>
    <property type="match status" value="1"/>
</dbReference>
<evidence type="ECO:0000256" key="3">
    <source>
        <dbReference type="ARBA" id="ARBA00022768"/>
    </source>
</evidence>
<keyword evidence="6" id="KW-0963">Cytoplasm</keyword>
<evidence type="ECO:0000256" key="8">
    <source>
        <dbReference type="RuleBase" id="RU000643"/>
    </source>
</evidence>
<dbReference type="PROSITE" id="PS01127">
    <property type="entry name" value="EF_TS_2"/>
    <property type="match status" value="1"/>
</dbReference>
<evidence type="ECO:0000256" key="4">
    <source>
        <dbReference type="ARBA" id="ARBA00022917"/>
    </source>
</evidence>
<evidence type="ECO:0000256" key="6">
    <source>
        <dbReference type="HAMAP-Rule" id="MF_00050"/>
    </source>
</evidence>
<dbReference type="GO" id="GO:0005737">
    <property type="term" value="C:cytoplasm"/>
    <property type="evidence" value="ECO:0007669"/>
    <property type="project" value="UniProtKB-SubCell"/>
</dbReference>
<dbReference type="InterPro" id="IPR009060">
    <property type="entry name" value="UBA-like_sf"/>
</dbReference>
<comment type="similarity">
    <text evidence="1 6 7">Belongs to the EF-Ts family.</text>
</comment>
<feature type="domain" description="Translation elongation factor EFTs/EF1B dimerisation" evidence="9">
    <location>
        <begin position="71"/>
        <end position="259"/>
    </location>
</feature>
<dbReference type="InterPro" id="IPR018101">
    <property type="entry name" value="Transl_elong_Ts_CS"/>
</dbReference>
<dbReference type="Gene3D" id="1.10.8.10">
    <property type="entry name" value="DNA helicase RuvA subunit, C-terminal domain"/>
    <property type="match status" value="1"/>
</dbReference>
<evidence type="ECO:0000256" key="7">
    <source>
        <dbReference type="RuleBase" id="RU000642"/>
    </source>
</evidence>
<evidence type="ECO:0000259" key="9">
    <source>
        <dbReference type="Pfam" id="PF00889"/>
    </source>
</evidence>
<keyword evidence="11" id="KW-1185">Reference proteome</keyword>
<sequence>MADFTAKDVQALRQSTGAGMMDAKKALTENGGDADAAAKWLREKGLAKAAGRSDRDNSQGTVAVSQSEGTAAIVELKCETDFVAKSDQFTSLVQEMAALVVAEGEDAASTKSSAIDDLKLVLKENIELGQVVRVEASDGQVIDSYVHRQDGRGVNGVIVVLDGGTPELAHDVAVHVAFTKPTAVRRDEVDEALVAEERATLESMTRAEGKPEQAIDKIVEGRLGAWFKERVLLDQGFVKDEKTTVAALLGDTEVVRVAQVVVGG</sequence>
<feature type="region of interest" description="Involved in Mg(2+) ion dislocation from EF-Tu" evidence="6">
    <location>
        <begin position="80"/>
        <end position="83"/>
    </location>
</feature>
<dbReference type="InterPro" id="IPR014039">
    <property type="entry name" value="Transl_elong_EFTs/EF1B_dimer"/>
</dbReference>
<dbReference type="RefSeq" id="WP_272734951.1">
    <property type="nucleotide sequence ID" value="NZ_CP116942.1"/>
</dbReference>
<dbReference type="Gene3D" id="3.30.479.20">
    <property type="entry name" value="Elongation factor Ts, dimerisation domain"/>
    <property type="match status" value="2"/>
</dbReference>
<dbReference type="Pfam" id="PF00889">
    <property type="entry name" value="EF_TS"/>
    <property type="match status" value="1"/>
</dbReference>
<dbReference type="InterPro" id="IPR001816">
    <property type="entry name" value="Transl_elong_EFTs/EF1B"/>
</dbReference>
<dbReference type="PANTHER" id="PTHR11741:SF0">
    <property type="entry name" value="ELONGATION FACTOR TS, MITOCHONDRIAL"/>
    <property type="match status" value="1"/>
</dbReference>
<dbReference type="HAMAP" id="MF_00050">
    <property type="entry name" value="EF_Ts"/>
    <property type="match status" value="1"/>
</dbReference>
<evidence type="ECO:0000256" key="2">
    <source>
        <dbReference type="ARBA" id="ARBA00016956"/>
    </source>
</evidence>
<evidence type="ECO:0000256" key="5">
    <source>
        <dbReference type="ARBA" id="ARBA00025453"/>
    </source>
</evidence>
<proteinExistence type="inferred from homology"/>
<comment type="function">
    <text evidence="5 6 7">Associates with the EF-Tu.GDP complex and induces the exchange of GDP to GTP. It remains bound to the aminoacyl-tRNA.EF-Tu.GTP complex up to the GTP hydrolysis stage on the ribosome.</text>
</comment>
<dbReference type="EMBL" id="CP116942">
    <property type="protein sequence ID" value="WCO65426.1"/>
    <property type="molecule type" value="Genomic_DNA"/>
</dbReference>
<name>A0AAE9YCT3_9ACTN</name>
<dbReference type="SUPFAM" id="SSF54713">
    <property type="entry name" value="Elongation factor Ts (EF-Ts), dimerisation domain"/>
    <property type="match status" value="1"/>
</dbReference>
<reference evidence="10" key="1">
    <citation type="submission" date="2023-01" db="EMBL/GenBank/DDBJ databases">
        <title>The diversity of Class Acidimicrobiia in South China Sea sediment environments and the proposal of Iamia marina sp. nov., a novel species of the genus Iamia.</title>
        <authorList>
            <person name="He Y."/>
            <person name="Tian X."/>
        </authorList>
    </citation>
    <scope>NUCLEOTIDE SEQUENCE</scope>
    <source>
        <strain evidence="10">DSM 19957</strain>
    </source>
</reference>
<dbReference type="CDD" id="cd14275">
    <property type="entry name" value="UBA_EF-Ts"/>
    <property type="match status" value="1"/>
</dbReference>
<organism evidence="10 11">
    <name type="scientific">Iamia majanohamensis</name>
    <dbReference type="NCBI Taxonomy" id="467976"/>
    <lineage>
        <taxon>Bacteria</taxon>
        <taxon>Bacillati</taxon>
        <taxon>Actinomycetota</taxon>
        <taxon>Acidimicrobiia</taxon>
        <taxon>Acidimicrobiales</taxon>
        <taxon>Iamiaceae</taxon>
        <taxon>Iamia</taxon>
    </lineage>
</organism>
<evidence type="ECO:0000313" key="10">
    <source>
        <dbReference type="EMBL" id="WCO65426.1"/>
    </source>
</evidence>
<dbReference type="Proteomes" id="UP001216390">
    <property type="component" value="Chromosome"/>
</dbReference>
<dbReference type="PROSITE" id="PS01126">
    <property type="entry name" value="EF_TS_1"/>
    <property type="match status" value="1"/>
</dbReference>
<dbReference type="FunFam" id="1.10.8.10:FF:000001">
    <property type="entry name" value="Elongation factor Ts"/>
    <property type="match status" value="1"/>
</dbReference>
<dbReference type="Gene3D" id="1.10.286.20">
    <property type="match status" value="1"/>
</dbReference>
<dbReference type="GO" id="GO:0003746">
    <property type="term" value="F:translation elongation factor activity"/>
    <property type="evidence" value="ECO:0007669"/>
    <property type="project" value="UniProtKB-UniRule"/>
</dbReference>
<comment type="subcellular location">
    <subcellularLocation>
        <location evidence="6 8">Cytoplasm</location>
    </subcellularLocation>
</comment>
<dbReference type="SUPFAM" id="SSF46934">
    <property type="entry name" value="UBA-like"/>
    <property type="match status" value="1"/>
</dbReference>
<evidence type="ECO:0000313" key="11">
    <source>
        <dbReference type="Proteomes" id="UP001216390"/>
    </source>
</evidence>
<dbReference type="InterPro" id="IPR036402">
    <property type="entry name" value="EF-Ts_dimer_sf"/>
</dbReference>
<keyword evidence="3 6" id="KW-0251">Elongation factor</keyword>
<gene>
    <name evidence="6 10" type="primary">tsf</name>
    <name evidence="10" type="ORF">PO878_13065</name>
</gene>
<keyword evidence="4 6" id="KW-0648">Protein biosynthesis</keyword>
<dbReference type="PANTHER" id="PTHR11741">
    <property type="entry name" value="ELONGATION FACTOR TS"/>
    <property type="match status" value="1"/>
</dbReference>
<dbReference type="AlphaFoldDB" id="A0AAE9YCT3"/>
<accession>A0AAE9YCT3</accession>
<dbReference type="KEGG" id="ima:PO878_13065"/>